<proteinExistence type="predicted"/>
<dbReference type="EMBL" id="BAAAPN010000044">
    <property type="protein sequence ID" value="GAA1758020.1"/>
    <property type="molecule type" value="Genomic_DNA"/>
</dbReference>
<gene>
    <name evidence="1" type="ORF">GCM10009810_16940</name>
</gene>
<organism evidence="1 2">
    <name type="scientific">Nostocoides vanveenii</name>
    <dbReference type="NCBI Taxonomy" id="330835"/>
    <lineage>
        <taxon>Bacteria</taxon>
        <taxon>Bacillati</taxon>
        <taxon>Actinomycetota</taxon>
        <taxon>Actinomycetes</taxon>
        <taxon>Micrococcales</taxon>
        <taxon>Intrasporangiaceae</taxon>
        <taxon>Nostocoides</taxon>
    </lineage>
</organism>
<evidence type="ECO:0000313" key="1">
    <source>
        <dbReference type="EMBL" id="GAA1758020.1"/>
    </source>
</evidence>
<sequence>MATTEDLDRIARSFDGVSVGTYWADPHAFLLPGRGGTGFVMKRSPRRQEGTVDPATDEPYADLIVVALGTAAAHDEALAMFPPDVVFTIPHFAGHSGVLAHLDRISVEQLEDLLDLCWRSKQA</sequence>
<evidence type="ECO:0000313" key="2">
    <source>
        <dbReference type="Proteomes" id="UP001501475"/>
    </source>
</evidence>
<accession>A0ABP4WMB3</accession>
<keyword evidence="2" id="KW-1185">Reference proteome</keyword>
<evidence type="ECO:0008006" key="3">
    <source>
        <dbReference type="Google" id="ProtNLM"/>
    </source>
</evidence>
<dbReference type="RefSeq" id="WP_344064781.1">
    <property type="nucleotide sequence ID" value="NZ_BAAAPN010000044.1"/>
</dbReference>
<dbReference type="Proteomes" id="UP001501475">
    <property type="component" value="Unassembled WGS sequence"/>
</dbReference>
<name>A0ABP4WMB3_9MICO</name>
<protein>
    <recommendedName>
        <fullName evidence="3">MmcQ/YjbR family DNA-binding protein</fullName>
    </recommendedName>
</protein>
<comment type="caution">
    <text evidence="1">The sequence shown here is derived from an EMBL/GenBank/DDBJ whole genome shotgun (WGS) entry which is preliminary data.</text>
</comment>
<reference evidence="2" key="1">
    <citation type="journal article" date="2019" name="Int. J. Syst. Evol. Microbiol.">
        <title>The Global Catalogue of Microorganisms (GCM) 10K type strain sequencing project: providing services to taxonomists for standard genome sequencing and annotation.</title>
        <authorList>
            <consortium name="The Broad Institute Genomics Platform"/>
            <consortium name="The Broad Institute Genome Sequencing Center for Infectious Disease"/>
            <person name="Wu L."/>
            <person name="Ma J."/>
        </authorList>
    </citation>
    <scope>NUCLEOTIDE SEQUENCE [LARGE SCALE GENOMIC DNA]</scope>
    <source>
        <strain evidence="2">JCM 15591</strain>
    </source>
</reference>